<evidence type="ECO:0000313" key="2">
    <source>
        <dbReference type="EMBL" id="RXZ66192.1"/>
    </source>
</evidence>
<evidence type="ECO:0000313" key="3">
    <source>
        <dbReference type="Proteomes" id="UP000293623"/>
    </source>
</evidence>
<protein>
    <submittedName>
        <fullName evidence="2">DUF2254 domain-containing protein</fullName>
    </submittedName>
</protein>
<dbReference type="OrthoDB" id="9795928at2"/>
<accession>A0A4Q2KRB3</accession>
<feature type="transmembrane region" description="Helical" evidence="1">
    <location>
        <begin position="44"/>
        <end position="66"/>
    </location>
</feature>
<name>A0A4Q2KRB3_9SPHN</name>
<dbReference type="EMBL" id="SDPV01000001">
    <property type="protein sequence ID" value="RXZ66192.1"/>
    <property type="molecule type" value="Genomic_DNA"/>
</dbReference>
<sequence>MATPAVALGALTVWLDAAPAAGLLDGLSWYQAAKPDGAREVLSTIAGSMITVAGVVFSITIVAISYAASQYGPRIRTNFMSDRGNQFTSGTFIATFLYCLVVLRTVKSRDETRTNGYNMFNATRCYRLNVGLRKSVELYARGTDLANELAFSHTSFVKDQSPLRGRNIVFGMRHQF</sequence>
<dbReference type="InterPro" id="IPR018723">
    <property type="entry name" value="DUF2254_membrane"/>
</dbReference>
<keyword evidence="1" id="KW-1133">Transmembrane helix</keyword>
<keyword evidence="1" id="KW-0472">Membrane</keyword>
<proteinExistence type="predicted"/>
<organism evidence="2 3">
    <name type="scientific">Pelagerythrobacter rhizovicinus</name>
    <dbReference type="NCBI Taxonomy" id="2268576"/>
    <lineage>
        <taxon>Bacteria</taxon>
        <taxon>Pseudomonadati</taxon>
        <taxon>Pseudomonadota</taxon>
        <taxon>Alphaproteobacteria</taxon>
        <taxon>Sphingomonadales</taxon>
        <taxon>Erythrobacteraceae</taxon>
        <taxon>Pelagerythrobacter</taxon>
    </lineage>
</organism>
<dbReference type="Proteomes" id="UP000293623">
    <property type="component" value="Unassembled WGS sequence"/>
</dbReference>
<keyword evidence="1" id="KW-0812">Transmembrane</keyword>
<keyword evidence="3" id="KW-1185">Reference proteome</keyword>
<dbReference type="SUPFAM" id="SSF56935">
    <property type="entry name" value="Porins"/>
    <property type="match status" value="1"/>
</dbReference>
<dbReference type="AlphaFoldDB" id="A0A4Q2KRB3"/>
<gene>
    <name evidence="2" type="ORF">ETX26_05640</name>
</gene>
<feature type="transmembrane region" description="Helical" evidence="1">
    <location>
        <begin position="87"/>
        <end position="106"/>
    </location>
</feature>
<reference evidence="2 3" key="1">
    <citation type="submission" date="2019-01" db="EMBL/GenBank/DDBJ databases">
        <title>Altererythrobacter rhizovicinus sp. nov., isolated from the rhizosphere soil of Haloxylon ammodendron.</title>
        <authorList>
            <person name="Li H.-P."/>
            <person name="Gou J.-Y."/>
            <person name="Yao D."/>
            <person name="Han Q.-Q."/>
            <person name="Shao K.-Z."/>
            <person name="Zhao Q."/>
            <person name="Zhang J.-L."/>
        </authorList>
    </citation>
    <scope>NUCLEOTIDE SEQUENCE [LARGE SCALE GENOMIC DNA]</scope>
    <source>
        <strain evidence="2 3">AY-3R</strain>
    </source>
</reference>
<comment type="caution">
    <text evidence="2">The sequence shown here is derived from an EMBL/GenBank/DDBJ whole genome shotgun (WGS) entry which is preliminary data.</text>
</comment>
<dbReference type="Pfam" id="PF10011">
    <property type="entry name" value="DUF2254"/>
    <property type="match status" value="1"/>
</dbReference>
<evidence type="ECO:0000256" key="1">
    <source>
        <dbReference type="SAM" id="Phobius"/>
    </source>
</evidence>